<keyword evidence="2" id="KW-1185">Reference proteome</keyword>
<dbReference type="Proteomes" id="UP000031036">
    <property type="component" value="Unassembled WGS sequence"/>
</dbReference>
<name>A0A0B2V233_TOXCA</name>
<accession>A0A0B2V233</accession>
<proteinExistence type="predicted"/>
<comment type="caution">
    <text evidence="1">The sequence shown here is derived from an EMBL/GenBank/DDBJ whole genome shotgun (WGS) entry which is preliminary data.</text>
</comment>
<dbReference type="EMBL" id="JPKZ01002783">
    <property type="protein sequence ID" value="KHN75065.1"/>
    <property type="molecule type" value="Genomic_DNA"/>
</dbReference>
<dbReference type="AlphaFoldDB" id="A0A0B2V233"/>
<feature type="non-terminal residue" evidence="1">
    <location>
        <position position="1"/>
    </location>
</feature>
<organism evidence="1 2">
    <name type="scientific">Toxocara canis</name>
    <name type="common">Canine roundworm</name>
    <dbReference type="NCBI Taxonomy" id="6265"/>
    <lineage>
        <taxon>Eukaryota</taxon>
        <taxon>Metazoa</taxon>
        <taxon>Ecdysozoa</taxon>
        <taxon>Nematoda</taxon>
        <taxon>Chromadorea</taxon>
        <taxon>Rhabditida</taxon>
        <taxon>Spirurina</taxon>
        <taxon>Ascaridomorpha</taxon>
        <taxon>Ascaridoidea</taxon>
        <taxon>Toxocaridae</taxon>
        <taxon>Toxocara</taxon>
    </lineage>
</organism>
<evidence type="ECO:0000313" key="2">
    <source>
        <dbReference type="Proteomes" id="UP000031036"/>
    </source>
</evidence>
<gene>
    <name evidence="1" type="ORF">Tcan_16267</name>
</gene>
<sequence>NVWTAVETREFGLTGAAEWKEYRQFRHKFSKVENEHPSNVSRLNLARRFACHEHLLSEGTIGYEREVAVMLPTAHEESPPMLVCTLIALTMPALKINAPRRSPSSTETSLIMLAQA</sequence>
<reference evidence="1 2" key="1">
    <citation type="submission" date="2014-11" db="EMBL/GenBank/DDBJ databases">
        <title>Genetic blueprint of the zoonotic pathogen Toxocara canis.</title>
        <authorList>
            <person name="Zhu X.-Q."/>
            <person name="Korhonen P.K."/>
            <person name="Cai H."/>
            <person name="Young N.D."/>
            <person name="Nejsum P."/>
            <person name="von Samson-Himmelstjerna G."/>
            <person name="Boag P.R."/>
            <person name="Tan P."/>
            <person name="Li Q."/>
            <person name="Min J."/>
            <person name="Yang Y."/>
            <person name="Wang X."/>
            <person name="Fang X."/>
            <person name="Hall R.S."/>
            <person name="Hofmann A."/>
            <person name="Sternberg P.W."/>
            <person name="Jex A.R."/>
            <person name="Gasser R.B."/>
        </authorList>
    </citation>
    <scope>NUCLEOTIDE SEQUENCE [LARGE SCALE GENOMIC DNA]</scope>
    <source>
        <strain evidence="1">PN_DK_2014</strain>
    </source>
</reference>
<protein>
    <submittedName>
        <fullName evidence="1">Uncharacterized protein</fullName>
    </submittedName>
</protein>
<evidence type="ECO:0000313" key="1">
    <source>
        <dbReference type="EMBL" id="KHN75065.1"/>
    </source>
</evidence>